<evidence type="ECO:0000259" key="1">
    <source>
        <dbReference type="Pfam" id="PF08530"/>
    </source>
</evidence>
<dbReference type="EMBL" id="KZ825873">
    <property type="protein sequence ID" value="PYH94377.1"/>
    <property type="molecule type" value="Genomic_DNA"/>
</dbReference>
<dbReference type="Gene3D" id="2.60.120.260">
    <property type="entry name" value="Galactose-binding domain-like"/>
    <property type="match status" value="1"/>
</dbReference>
<gene>
    <name evidence="2" type="ORF">BO71DRAFT_282119</name>
</gene>
<dbReference type="AlphaFoldDB" id="A0A319DJU2"/>
<accession>A0A319DJU2</accession>
<feature type="non-terminal residue" evidence="2">
    <location>
        <position position="69"/>
    </location>
</feature>
<dbReference type="Pfam" id="PF08530">
    <property type="entry name" value="PepX_C"/>
    <property type="match status" value="1"/>
</dbReference>
<dbReference type="SUPFAM" id="SSF49785">
    <property type="entry name" value="Galactose-binding domain-like"/>
    <property type="match status" value="1"/>
</dbReference>
<organism evidence="2 3">
    <name type="scientific">Aspergillus ellipticus CBS 707.79</name>
    <dbReference type="NCBI Taxonomy" id="1448320"/>
    <lineage>
        <taxon>Eukaryota</taxon>
        <taxon>Fungi</taxon>
        <taxon>Dikarya</taxon>
        <taxon>Ascomycota</taxon>
        <taxon>Pezizomycotina</taxon>
        <taxon>Eurotiomycetes</taxon>
        <taxon>Eurotiomycetidae</taxon>
        <taxon>Eurotiales</taxon>
        <taxon>Aspergillaceae</taxon>
        <taxon>Aspergillus</taxon>
        <taxon>Aspergillus subgen. Circumdati</taxon>
    </lineage>
</organism>
<evidence type="ECO:0000313" key="2">
    <source>
        <dbReference type="EMBL" id="PYH94377.1"/>
    </source>
</evidence>
<dbReference type="GO" id="GO:0008239">
    <property type="term" value="F:dipeptidyl-peptidase activity"/>
    <property type="evidence" value="ECO:0007669"/>
    <property type="project" value="InterPro"/>
</dbReference>
<feature type="domain" description="Xaa-Pro dipeptidyl-peptidase C-terminal" evidence="1">
    <location>
        <begin position="1"/>
        <end position="64"/>
    </location>
</feature>
<protein>
    <recommendedName>
        <fullName evidence="1">Xaa-Pro dipeptidyl-peptidase C-terminal domain-containing protein</fullName>
    </recommendedName>
</protein>
<dbReference type="OrthoDB" id="2578740at2759"/>
<keyword evidence="3" id="KW-1185">Reference proteome</keyword>
<dbReference type="InterPro" id="IPR013736">
    <property type="entry name" value="Xaa-Pro_dipept_C"/>
</dbReference>
<dbReference type="Proteomes" id="UP000247810">
    <property type="component" value="Unassembled WGS sequence"/>
</dbReference>
<proteinExistence type="predicted"/>
<reference evidence="2 3" key="1">
    <citation type="submission" date="2018-02" db="EMBL/GenBank/DDBJ databases">
        <title>The genomes of Aspergillus section Nigri reveals drivers in fungal speciation.</title>
        <authorList>
            <consortium name="DOE Joint Genome Institute"/>
            <person name="Vesth T.C."/>
            <person name="Nybo J."/>
            <person name="Theobald S."/>
            <person name="Brandl J."/>
            <person name="Frisvad J.C."/>
            <person name="Nielsen K.F."/>
            <person name="Lyhne E.K."/>
            <person name="Kogle M.E."/>
            <person name="Kuo A."/>
            <person name="Riley R."/>
            <person name="Clum A."/>
            <person name="Nolan M."/>
            <person name="Lipzen A."/>
            <person name="Salamov A."/>
            <person name="Henrissat B."/>
            <person name="Wiebenga A."/>
            <person name="De vries R.P."/>
            <person name="Grigoriev I.V."/>
            <person name="Mortensen U.H."/>
            <person name="Andersen M.R."/>
            <person name="Baker S.E."/>
        </authorList>
    </citation>
    <scope>NUCLEOTIDE SEQUENCE [LARGE SCALE GENOMIC DNA]</scope>
    <source>
        <strain evidence="2 3">CBS 707.79</strain>
    </source>
</reference>
<name>A0A319DJU2_9EURO</name>
<dbReference type="InterPro" id="IPR008979">
    <property type="entry name" value="Galactose-bd-like_sf"/>
</dbReference>
<feature type="non-terminal residue" evidence="2">
    <location>
        <position position="1"/>
    </location>
</feature>
<evidence type="ECO:0000313" key="3">
    <source>
        <dbReference type="Proteomes" id="UP000247810"/>
    </source>
</evidence>
<sequence>GETVPLEIEIISFSLYLKAGERLRLAVRGSDFLTAAPGDLIANHAKQNKGEVIVHLGGDYDSHLLLPQI</sequence>
<dbReference type="VEuPathDB" id="FungiDB:BO71DRAFT_282119"/>